<evidence type="ECO:0000313" key="14">
    <source>
        <dbReference type="Proteomes" id="UP000270296"/>
    </source>
</evidence>
<evidence type="ECO:0000256" key="10">
    <source>
        <dbReference type="ARBA" id="ARBA00023224"/>
    </source>
</evidence>
<keyword evidence="14" id="KW-1185">Reference proteome</keyword>
<keyword evidence="3" id="KW-1003">Cell membrane</keyword>
<keyword evidence="10" id="KW-0807">Transducer</keyword>
<dbReference type="OrthoDB" id="5823771at2759"/>
<dbReference type="InterPro" id="IPR043458">
    <property type="entry name" value="GPR158/179"/>
</dbReference>
<keyword evidence="4 11" id="KW-0812">Transmembrane</keyword>
<evidence type="ECO:0000256" key="5">
    <source>
        <dbReference type="ARBA" id="ARBA00022989"/>
    </source>
</evidence>
<evidence type="ECO:0000256" key="7">
    <source>
        <dbReference type="ARBA" id="ARBA00023136"/>
    </source>
</evidence>
<keyword evidence="6" id="KW-0297">G-protein coupled receptor</keyword>
<evidence type="ECO:0000256" key="9">
    <source>
        <dbReference type="ARBA" id="ARBA00023180"/>
    </source>
</evidence>
<feature type="transmembrane region" description="Helical" evidence="11">
    <location>
        <begin position="60"/>
        <end position="80"/>
    </location>
</feature>
<keyword evidence="8" id="KW-0675">Receptor</keyword>
<keyword evidence="7 11" id="KW-0472">Membrane</keyword>
<keyword evidence="5 11" id="KW-1133">Transmembrane helix</keyword>
<dbReference type="PANTHER" id="PTHR32546">
    <property type="entry name" value="G-PROTEIN COUPLED RECEPTOR 158-RELATED"/>
    <property type="match status" value="1"/>
</dbReference>
<evidence type="ECO:0000313" key="13">
    <source>
        <dbReference type="EMBL" id="VDO92979.1"/>
    </source>
</evidence>
<proteinExistence type="inferred from homology"/>
<dbReference type="Pfam" id="PF00003">
    <property type="entry name" value="7tm_3"/>
    <property type="match status" value="1"/>
</dbReference>
<evidence type="ECO:0000256" key="3">
    <source>
        <dbReference type="ARBA" id="ARBA00022475"/>
    </source>
</evidence>
<dbReference type="Proteomes" id="UP000270296">
    <property type="component" value="Unassembled WGS sequence"/>
</dbReference>
<protein>
    <recommendedName>
        <fullName evidence="12">G-protein coupled receptors family 3 profile domain-containing protein</fullName>
    </recommendedName>
</protein>
<evidence type="ECO:0000256" key="2">
    <source>
        <dbReference type="ARBA" id="ARBA00007242"/>
    </source>
</evidence>
<keyword evidence="9" id="KW-0325">Glycoprotein</keyword>
<feature type="transmembrane region" description="Helical" evidence="11">
    <location>
        <begin position="20"/>
        <end position="39"/>
    </location>
</feature>
<comment type="subcellular location">
    <subcellularLocation>
        <location evidence="1">Cell membrane</location>
        <topology evidence="1">Multi-pass membrane protein</topology>
    </subcellularLocation>
</comment>
<feature type="domain" description="G-protein coupled receptors family 3 profile" evidence="12">
    <location>
        <begin position="8"/>
        <end position="83"/>
    </location>
</feature>
<dbReference type="PANTHER" id="PTHR32546:SF26">
    <property type="entry name" value="SMOG, ISOFORM D"/>
    <property type="match status" value="1"/>
</dbReference>
<comment type="similarity">
    <text evidence="2">Belongs to the G-protein coupled receptor 3 family.</text>
</comment>
<dbReference type="GO" id="GO:0005886">
    <property type="term" value="C:plasma membrane"/>
    <property type="evidence" value="ECO:0007669"/>
    <property type="project" value="UniProtKB-SubCell"/>
</dbReference>
<dbReference type="GO" id="GO:0004930">
    <property type="term" value="F:G protein-coupled receptor activity"/>
    <property type="evidence" value="ECO:0007669"/>
    <property type="project" value="UniProtKB-KW"/>
</dbReference>
<organism evidence="13 14">
    <name type="scientific">Soboliphyme baturini</name>
    <dbReference type="NCBI Taxonomy" id="241478"/>
    <lineage>
        <taxon>Eukaryota</taxon>
        <taxon>Metazoa</taxon>
        <taxon>Ecdysozoa</taxon>
        <taxon>Nematoda</taxon>
        <taxon>Enoplea</taxon>
        <taxon>Dorylaimia</taxon>
        <taxon>Dioctophymatida</taxon>
        <taxon>Dioctophymatoidea</taxon>
        <taxon>Soboliphymatidae</taxon>
        <taxon>Soboliphyme</taxon>
    </lineage>
</organism>
<evidence type="ECO:0000256" key="1">
    <source>
        <dbReference type="ARBA" id="ARBA00004651"/>
    </source>
</evidence>
<evidence type="ECO:0000256" key="4">
    <source>
        <dbReference type="ARBA" id="ARBA00022692"/>
    </source>
</evidence>
<evidence type="ECO:0000259" key="12">
    <source>
        <dbReference type="Pfam" id="PF00003"/>
    </source>
</evidence>
<evidence type="ECO:0000256" key="11">
    <source>
        <dbReference type="SAM" id="Phobius"/>
    </source>
</evidence>
<evidence type="ECO:0000256" key="6">
    <source>
        <dbReference type="ARBA" id="ARBA00023040"/>
    </source>
</evidence>
<sequence length="298" mass="33861">MFQIIAEFFTPQNVTCCLIVWFRHLGFTVFYGCIVLKIYRNLSELRARRAHHVVVREKDQLKYLCYMIAFTLSGLSAWTMTSVEANSLERPFGSTTSLLTTVGYSSDELVVSSMTRAARFHTWLSSSPNTLMLLSFIQVHLTVTVTVAVIIFSKLYHASVEQNKRSSSFSFCPSKAHPSLAKLRDNLVNGTVDFAEVPIAEMNPDDIRAELKRVYTQLRMLKLTNVYLDNPHIMKRKGCKKTSNKQAQYKRTSLGTSVIPNETKRYVVSVRAFTTVSRFPKGVQPPHSSVCDINFLPR</sequence>
<feature type="transmembrane region" description="Helical" evidence="11">
    <location>
        <begin position="131"/>
        <end position="156"/>
    </location>
</feature>
<reference evidence="13 14" key="1">
    <citation type="submission" date="2018-11" db="EMBL/GenBank/DDBJ databases">
        <authorList>
            <consortium name="Pathogen Informatics"/>
        </authorList>
    </citation>
    <scope>NUCLEOTIDE SEQUENCE [LARGE SCALE GENOMIC DNA]</scope>
</reference>
<evidence type="ECO:0000256" key="8">
    <source>
        <dbReference type="ARBA" id="ARBA00023170"/>
    </source>
</evidence>
<accession>A0A3P7ZR99</accession>
<gene>
    <name evidence="13" type="ORF">SBAD_LOCUS1033</name>
</gene>
<dbReference type="EMBL" id="UZAM01006688">
    <property type="protein sequence ID" value="VDO92979.1"/>
    <property type="molecule type" value="Genomic_DNA"/>
</dbReference>
<dbReference type="InterPro" id="IPR017978">
    <property type="entry name" value="GPCR_3_C"/>
</dbReference>
<name>A0A3P7ZR99_9BILA</name>
<dbReference type="AlphaFoldDB" id="A0A3P7ZR99"/>